<dbReference type="EMBL" id="BARS01003088">
    <property type="protein sequence ID" value="GAF77374.1"/>
    <property type="molecule type" value="Genomic_DNA"/>
</dbReference>
<dbReference type="Gene3D" id="3.50.50.60">
    <property type="entry name" value="FAD/NAD(P)-binding domain"/>
    <property type="match status" value="1"/>
</dbReference>
<dbReference type="PANTHER" id="PTHR11632">
    <property type="entry name" value="SUCCINATE DEHYDROGENASE 2 FLAVOPROTEIN SUBUNIT"/>
    <property type="match status" value="1"/>
</dbReference>
<evidence type="ECO:0000256" key="2">
    <source>
        <dbReference type="ARBA" id="ARBA00023002"/>
    </source>
</evidence>
<dbReference type="AlphaFoldDB" id="X0S8N2"/>
<sequence length="289" mass="31023">MPAHDVLVIGAGLAGMRAALEAARAGVDVAMLSKVQPLRSHSAAAQGGINAALGEDDSWEAHAFDTAKGSDYLGDQDAIEILCKEAPADIIELERMGTVFSRRDDGRIAQRPFGGAGFPRTCYIADITGQAVLHVVWEQIIGADVRSYEEWFALSLIVDDGVCRGAIALNMRTGEVMPIQAKTTIMATGGLGRVYHPTTNGFICTGDGMSIAYRIGVPLMDMEFVQFHPTSLKESGVLITEGARGEGAYLLNSLGERFMSKYAPEKIELASRDVVSRAEQTEIDERANS</sequence>
<dbReference type="PROSITE" id="PS00504">
    <property type="entry name" value="FRD_SDH_FAD_BINDING"/>
    <property type="match status" value="1"/>
</dbReference>
<dbReference type="GO" id="GO:0005886">
    <property type="term" value="C:plasma membrane"/>
    <property type="evidence" value="ECO:0007669"/>
    <property type="project" value="TreeGrafter"/>
</dbReference>
<dbReference type="GO" id="GO:0050660">
    <property type="term" value="F:flavin adenine dinucleotide binding"/>
    <property type="evidence" value="ECO:0007669"/>
    <property type="project" value="TreeGrafter"/>
</dbReference>
<evidence type="ECO:0000313" key="4">
    <source>
        <dbReference type="EMBL" id="GAF77374.1"/>
    </source>
</evidence>
<protein>
    <recommendedName>
        <fullName evidence="3">FAD-dependent oxidoreductase 2 FAD-binding domain-containing protein</fullName>
    </recommendedName>
</protein>
<dbReference type="InterPro" id="IPR030664">
    <property type="entry name" value="SdhA/FrdA/AprA"/>
</dbReference>
<accession>X0S8N2</accession>
<reference evidence="4" key="1">
    <citation type="journal article" date="2014" name="Front. Microbiol.">
        <title>High frequency of phylogenetically diverse reductive dehalogenase-homologous genes in deep subseafloor sedimentary metagenomes.</title>
        <authorList>
            <person name="Kawai M."/>
            <person name="Futagami T."/>
            <person name="Toyoda A."/>
            <person name="Takaki Y."/>
            <person name="Nishi S."/>
            <person name="Hori S."/>
            <person name="Arai W."/>
            <person name="Tsubouchi T."/>
            <person name="Morono Y."/>
            <person name="Uchiyama I."/>
            <person name="Ito T."/>
            <person name="Fujiyama A."/>
            <person name="Inagaki F."/>
            <person name="Takami H."/>
        </authorList>
    </citation>
    <scope>NUCLEOTIDE SEQUENCE</scope>
    <source>
        <strain evidence="4">Expedition CK06-06</strain>
    </source>
</reference>
<evidence type="ECO:0000256" key="1">
    <source>
        <dbReference type="ARBA" id="ARBA00022630"/>
    </source>
</evidence>
<comment type="caution">
    <text evidence="4">The sequence shown here is derived from an EMBL/GenBank/DDBJ whole genome shotgun (WGS) entry which is preliminary data.</text>
</comment>
<gene>
    <name evidence="4" type="ORF">S01H1_05947</name>
</gene>
<dbReference type="Pfam" id="PF00890">
    <property type="entry name" value="FAD_binding_2"/>
    <property type="match status" value="1"/>
</dbReference>
<feature type="domain" description="FAD-dependent oxidoreductase 2 FAD-binding" evidence="3">
    <location>
        <begin position="5"/>
        <end position="285"/>
    </location>
</feature>
<feature type="non-terminal residue" evidence="4">
    <location>
        <position position="289"/>
    </location>
</feature>
<evidence type="ECO:0000259" key="3">
    <source>
        <dbReference type="Pfam" id="PF00890"/>
    </source>
</evidence>
<name>X0S8N2_9ZZZZ</name>
<dbReference type="InterPro" id="IPR027477">
    <property type="entry name" value="Succ_DH/fumarate_Rdtase_cat_sf"/>
</dbReference>
<dbReference type="SUPFAM" id="SSF51905">
    <property type="entry name" value="FAD/NAD(P)-binding domain"/>
    <property type="match status" value="1"/>
</dbReference>
<keyword evidence="1" id="KW-0285">Flavoprotein</keyword>
<keyword evidence="2" id="KW-0560">Oxidoreductase</keyword>
<dbReference type="InterPro" id="IPR003952">
    <property type="entry name" value="FRD_SDH_FAD_BS"/>
</dbReference>
<dbReference type="GO" id="GO:0009055">
    <property type="term" value="F:electron transfer activity"/>
    <property type="evidence" value="ECO:0007669"/>
    <property type="project" value="TreeGrafter"/>
</dbReference>
<dbReference type="InterPro" id="IPR003953">
    <property type="entry name" value="FAD-dep_OxRdtase_2_FAD-bd"/>
</dbReference>
<dbReference type="GO" id="GO:0009061">
    <property type="term" value="P:anaerobic respiration"/>
    <property type="evidence" value="ECO:0007669"/>
    <property type="project" value="TreeGrafter"/>
</dbReference>
<dbReference type="InterPro" id="IPR036188">
    <property type="entry name" value="FAD/NAD-bd_sf"/>
</dbReference>
<organism evidence="4">
    <name type="scientific">marine sediment metagenome</name>
    <dbReference type="NCBI Taxonomy" id="412755"/>
    <lineage>
        <taxon>unclassified sequences</taxon>
        <taxon>metagenomes</taxon>
        <taxon>ecological metagenomes</taxon>
    </lineage>
</organism>
<dbReference type="PANTHER" id="PTHR11632:SF51">
    <property type="entry name" value="SUCCINATE DEHYDROGENASE [UBIQUINONE] FLAVOPROTEIN SUBUNIT, MITOCHONDRIAL"/>
    <property type="match status" value="1"/>
</dbReference>
<proteinExistence type="predicted"/>
<dbReference type="SUPFAM" id="SSF56425">
    <property type="entry name" value="Succinate dehydrogenase/fumarate reductase flavoprotein, catalytic domain"/>
    <property type="match status" value="1"/>
</dbReference>
<dbReference type="GO" id="GO:0000104">
    <property type="term" value="F:succinate dehydrogenase activity"/>
    <property type="evidence" value="ECO:0007669"/>
    <property type="project" value="TreeGrafter"/>
</dbReference>